<sequence length="234" mass="25501">MSQVSRSYNSIRDAPVDITDWSRTDSYHNSFLIHPDANLEGARAHSAEQGLPDIAVSVAQGKFLKLIAQSIGAKRIIEVGVLGGYSTIWMGQAVGADGEVVGFELSEKHAQVARENFVNAGLDKIIKVVVGPAIDGLKALQADPPFDLVFIDADKQSSLDYFVEAKRLVRKGGIIIVDNVVFNGSISREDYSDPPTEGNRRLLRALKEDHEVDATTISTVGEKGYDGFIFVRKL</sequence>
<dbReference type="Pfam" id="PF01596">
    <property type="entry name" value="Methyltransf_3"/>
    <property type="match status" value="1"/>
</dbReference>
<keyword evidence="1" id="KW-0489">Methyltransferase</keyword>
<dbReference type="GO" id="GO:0008171">
    <property type="term" value="F:O-methyltransferase activity"/>
    <property type="evidence" value="ECO:0007669"/>
    <property type="project" value="InterPro"/>
</dbReference>
<reference evidence="5" key="1">
    <citation type="journal article" date="2016" name="Mol. Biol. Evol.">
        <title>Comparative Genomics of Early-Diverging Mushroom-Forming Fungi Provides Insights into the Origins of Lignocellulose Decay Capabilities.</title>
        <authorList>
            <person name="Nagy L.G."/>
            <person name="Riley R."/>
            <person name="Tritt A."/>
            <person name="Adam C."/>
            <person name="Daum C."/>
            <person name="Floudas D."/>
            <person name="Sun H."/>
            <person name="Yadav J.S."/>
            <person name="Pangilinan J."/>
            <person name="Larsson K.H."/>
            <person name="Matsuura K."/>
            <person name="Barry K."/>
            <person name="Labutti K."/>
            <person name="Kuo R."/>
            <person name="Ohm R.A."/>
            <person name="Bhattacharya S.S."/>
            <person name="Shirouzu T."/>
            <person name="Yoshinaga Y."/>
            <person name="Martin F.M."/>
            <person name="Grigoriev I.V."/>
            <person name="Hibbett D.S."/>
        </authorList>
    </citation>
    <scope>NUCLEOTIDE SEQUENCE [LARGE SCALE GENOMIC DNA]</scope>
    <source>
        <strain evidence="5">CBS 109695</strain>
    </source>
</reference>
<keyword evidence="3" id="KW-0949">S-adenosyl-L-methionine</keyword>
<dbReference type="SUPFAM" id="SSF53335">
    <property type="entry name" value="S-adenosyl-L-methionine-dependent methyltransferases"/>
    <property type="match status" value="1"/>
</dbReference>
<dbReference type="PANTHER" id="PTHR10509">
    <property type="entry name" value="O-METHYLTRANSFERASE-RELATED"/>
    <property type="match status" value="1"/>
</dbReference>
<keyword evidence="2" id="KW-0808">Transferase</keyword>
<dbReference type="PANTHER" id="PTHR10509:SF14">
    <property type="entry name" value="CAFFEOYL-COA O-METHYLTRANSFERASE 3-RELATED"/>
    <property type="match status" value="1"/>
</dbReference>
<accession>A0A166JW57</accession>
<dbReference type="GO" id="GO:0008757">
    <property type="term" value="F:S-adenosylmethionine-dependent methyltransferase activity"/>
    <property type="evidence" value="ECO:0007669"/>
    <property type="project" value="TreeGrafter"/>
</dbReference>
<comment type="similarity">
    <text evidence="4">Belongs to the class I-like SAM-binding methyltransferase superfamily. Cation-dependent O-methyltransferase family.</text>
</comment>
<proteinExistence type="inferred from homology"/>
<dbReference type="STRING" id="436010.A0A166JW57"/>
<evidence type="ECO:0000313" key="5">
    <source>
        <dbReference type="EMBL" id="KZP21274.1"/>
    </source>
</evidence>
<evidence type="ECO:0000256" key="1">
    <source>
        <dbReference type="ARBA" id="ARBA00022603"/>
    </source>
</evidence>
<evidence type="ECO:0000256" key="2">
    <source>
        <dbReference type="ARBA" id="ARBA00022679"/>
    </source>
</evidence>
<name>A0A166JW57_9AGAM</name>
<dbReference type="InterPro" id="IPR029063">
    <property type="entry name" value="SAM-dependent_MTases_sf"/>
</dbReference>
<dbReference type="Gene3D" id="3.40.50.150">
    <property type="entry name" value="Vaccinia Virus protein VP39"/>
    <property type="match status" value="1"/>
</dbReference>
<organism evidence="5">
    <name type="scientific">Athelia psychrophila</name>
    <dbReference type="NCBI Taxonomy" id="1759441"/>
    <lineage>
        <taxon>Eukaryota</taxon>
        <taxon>Fungi</taxon>
        <taxon>Dikarya</taxon>
        <taxon>Basidiomycota</taxon>
        <taxon>Agaricomycotina</taxon>
        <taxon>Agaricomycetes</taxon>
        <taxon>Agaricomycetidae</taxon>
        <taxon>Atheliales</taxon>
        <taxon>Atheliaceae</taxon>
        <taxon>Athelia</taxon>
    </lineage>
</organism>
<protein>
    <submittedName>
        <fullName evidence="5">O-methyltransferase family 3 protein</fullName>
    </submittedName>
</protein>
<gene>
    <name evidence="5" type="ORF">FIBSPDRAFT_825801</name>
</gene>
<dbReference type="GO" id="GO:0032259">
    <property type="term" value="P:methylation"/>
    <property type="evidence" value="ECO:0007669"/>
    <property type="project" value="UniProtKB-KW"/>
</dbReference>
<dbReference type="AlphaFoldDB" id="A0A166JW57"/>
<dbReference type="InterPro" id="IPR002935">
    <property type="entry name" value="SAM_O-MeTrfase"/>
</dbReference>
<evidence type="ECO:0000256" key="4">
    <source>
        <dbReference type="ARBA" id="ARBA00023453"/>
    </source>
</evidence>
<dbReference type="OrthoDB" id="10251242at2759"/>
<evidence type="ECO:0000256" key="3">
    <source>
        <dbReference type="ARBA" id="ARBA00022691"/>
    </source>
</evidence>
<dbReference type="PROSITE" id="PS51682">
    <property type="entry name" value="SAM_OMT_I"/>
    <property type="match status" value="1"/>
</dbReference>
<dbReference type="CDD" id="cd02440">
    <property type="entry name" value="AdoMet_MTases"/>
    <property type="match status" value="1"/>
</dbReference>
<dbReference type="InterPro" id="IPR050362">
    <property type="entry name" value="Cation-dep_OMT"/>
</dbReference>
<dbReference type="EMBL" id="KV417548">
    <property type="protein sequence ID" value="KZP21274.1"/>
    <property type="molecule type" value="Genomic_DNA"/>
</dbReference>